<evidence type="ECO:0000313" key="3">
    <source>
        <dbReference type="EMBL" id="MCU6666019.1"/>
    </source>
</evidence>
<sequence>MFKINLIHIALATALTSTVTWADPGSYTLATGPKVIDIEKPNDAGVSHNIYRSFDVDQKGVILNNSIDNIQHSTYGNIARNNNLNGAAASMIINEVVSTQASTLQGFIEVAGQKADVIVANPNGITCSGCSFINTKRAVLTTGSVNLNESGAVDNYKITNGNITIDGKGLTANNDFTVLLADAININGMINTNQMSIAAGNFTLDDKSGSIVSSGKAATAREFRDNKLSIDISQLGGVRANSITMVGTNLGFGVRNKGAIVANNRLLMTSNGRLTNDGTMESHGVNGVGAQFTSASTLENNGTIAATSMMLINSSDKLVNKGTITNSSRLIMQAAGDIENHGNIKGAAALVMGTGGSLTTQSGSSMKSDGLLSINSLNNMNLKGDILGNDVTLNFGGSQFNAVGSVKANSSLNILSYNNTDNTTPGNGNINVSGELLAASNLQVKTNGKFSNQASGEIWAASYSINSNAFENRGDLRGDNAQISANKFDNYNIMYSDRLNINTTGNVYNEGTMQGSAEMMIDTTLNGKIINRGLIHTEGTLTLTTNRVENGGYRCGLFGWRTCSVGTLSANKLVLNSKHDYSSQMGGTQRFKLAEINTF</sequence>
<dbReference type="InterPro" id="IPR011050">
    <property type="entry name" value="Pectin_lyase_fold/virulence"/>
</dbReference>
<feature type="domain" description="Filamentous haemagglutinin FhaB/tRNA nuclease CdiA-like TPS" evidence="2">
    <location>
        <begin position="30"/>
        <end position="150"/>
    </location>
</feature>
<name>A0A9J6Q736_9ENTR</name>
<dbReference type="NCBIfam" id="TIGR01901">
    <property type="entry name" value="adhes_NPXG"/>
    <property type="match status" value="1"/>
</dbReference>
<dbReference type="InterPro" id="IPR008638">
    <property type="entry name" value="FhaB/CdiA-like_TPS"/>
</dbReference>
<feature type="chain" id="PRO_5039902771" evidence="1">
    <location>
        <begin position="23"/>
        <end position="599"/>
    </location>
</feature>
<dbReference type="InterPro" id="IPR012334">
    <property type="entry name" value="Pectin_lyas_fold"/>
</dbReference>
<protein>
    <submittedName>
        <fullName evidence="3">Filamentous hemagglutinin N-terminal domain-containing protein</fullName>
    </submittedName>
</protein>
<gene>
    <name evidence="3" type="ORF">M8014_16895</name>
</gene>
<dbReference type="AlphaFoldDB" id="A0A9J6Q736"/>
<organism evidence="3 4">
    <name type="scientific">Silvania hatchlandensis</name>
    <dbReference type="NCBI Taxonomy" id="2926469"/>
    <lineage>
        <taxon>Bacteria</taxon>
        <taxon>Pseudomonadati</taxon>
        <taxon>Pseudomonadota</taxon>
        <taxon>Gammaproteobacteria</taxon>
        <taxon>Enterobacterales</taxon>
        <taxon>Enterobacteriaceae</taxon>
        <taxon>Silvania</taxon>
    </lineage>
</organism>
<evidence type="ECO:0000256" key="1">
    <source>
        <dbReference type="SAM" id="SignalP"/>
    </source>
</evidence>
<evidence type="ECO:0000259" key="2">
    <source>
        <dbReference type="SMART" id="SM00912"/>
    </source>
</evidence>
<dbReference type="SUPFAM" id="SSF51126">
    <property type="entry name" value="Pectin lyase-like"/>
    <property type="match status" value="1"/>
</dbReference>
<dbReference type="Pfam" id="PF05860">
    <property type="entry name" value="TPS"/>
    <property type="match status" value="1"/>
</dbReference>
<dbReference type="Gene3D" id="2.160.20.10">
    <property type="entry name" value="Single-stranded right-handed beta-helix, Pectin lyase-like"/>
    <property type="match status" value="1"/>
</dbReference>
<keyword evidence="4" id="KW-1185">Reference proteome</keyword>
<evidence type="ECO:0000313" key="4">
    <source>
        <dbReference type="Proteomes" id="UP001063816"/>
    </source>
</evidence>
<accession>A0A9J6Q736</accession>
<dbReference type="SMART" id="SM00912">
    <property type="entry name" value="Haemagg_act"/>
    <property type="match status" value="1"/>
</dbReference>
<proteinExistence type="predicted"/>
<dbReference type="EMBL" id="JAMGZK010000052">
    <property type="protein sequence ID" value="MCU6666019.1"/>
    <property type="molecule type" value="Genomic_DNA"/>
</dbReference>
<feature type="signal peptide" evidence="1">
    <location>
        <begin position="1"/>
        <end position="22"/>
    </location>
</feature>
<comment type="caution">
    <text evidence="3">The sequence shown here is derived from an EMBL/GenBank/DDBJ whole genome shotgun (WGS) entry which is preliminary data.</text>
</comment>
<keyword evidence="1" id="KW-0732">Signal</keyword>
<reference evidence="3" key="1">
    <citation type="submission" date="2022-05" db="EMBL/GenBank/DDBJ databases">
        <title>Description of a novel species of Leclercia; Leclercia tamurae and the Proposal for a Novel Genus Silvania gen. nov. Containing Two Novel Species Silvania hatchlandensis sp. nov. and Silvania confinis sp. nov. Isolated from the Rhizosphere of Oak.</title>
        <authorList>
            <person name="Maddock D.W."/>
            <person name="Brady C.L."/>
            <person name="Denman S."/>
            <person name="Arnold D."/>
        </authorList>
    </citation>
    <scope>NUCLEOTIDE SEQUENCE</scope>
    <source>
        <strain evidence="3">H19S6</strain>
    </source>
</reference>
<dbReference type="Proteomes" id="UP001063816">
    <property type="component" value="Unassembled WGS sequence"/>
</dbReference>
<dbReference type="RefSeq" id="WP_271283553.1">
    <property type="nucleotide sequence ID" value="NZ_JAMGZK010000052.1"/>
</dbReference>